<reference evidence="7 8" key="1">
    <citation type="journal article" date="2024" name="J Genomics">
        <title>Draft genome sequencing and assembly of Favolaschia claudopus CIRM-BRFM 2984 isolated from oak limbs.</title>
        <authorList>
            <person name="Navarro D."/>
            <person name="Drula E."/>
            <person name="Chaduli D."/>
            <person name="Cazenave R."/>
            <person name="Ahrendt S."/>
            <person name="Wang J."/>
            <person name="Lipzen A."/>
            <person name="Daum C."/>
            <person name="Barry K."/>
            <person name="Grigoriev I.V."/>
            <person name="Favel A."/>
            <person name="Rosso M.N."/>
            <person name="Martin F."/>
        </authorList>
    </citation>
    <scope>NUCLEOTIDE SEQUENCE [LARGE SCALE GENOMIC DNA]</scope>
    <source>
        <strain evidence="7 8">CIRM-BRFM 2984</strain>
    </source>
</reference>
<feature type="domain" description="RING-type" evidence="6">
    <location>
        <begin position="126"/>
        <end position="164"/>
    </location>
</feature>
<sequence>MVFPRARLYQRTIEEFLRPAAVPRVSAVDAIASSSAPAAPNTVSPAGPFSQYRHFHQTDGTKGALAIDVDLWDSLPPLDVDAECDAPPVELSAKEPNVAETSSLPPPEPSQSASTVEDDVSELFVCSICLDTFNLPVVTLCMHVFCDACMSRCLDRSNECPMCRRAIIARPIRDELFEDELEVAIEIGFVSAPMSCIRSPPYIWPSLDGDLDEEMN</sequence>
<dbReference type="InterPro" id="IPR013083">
    <property type="entry name" value="Znf_RING/FYVE/PHD"/>
</dbReference>
<dbReference type="AlphaFoldDB" id="A0AAW0A0U4"/>
<dbReference type="PROSITE" id="PS50089">
    <property type="entry name" value="ZF_RING_2"/>
    <property type="match status" value="1"/>
</dbReference>
<name>A0AAW0A0U4_9AGAR</name>
<evidence type="ECO:0000313" key="8">
    <source>
        <dbReference type="Proteomes" id="UP001362999"/>
    </source>
</evidence>
<keyword evidence="8" id="KW-1185">Reference proteome</keyword>
<dbReference type="EMBL" id="JAWWNJ010000094">
    <property type="protein sequence ID" value="KAK6997105.1"/>
    <property type="molecule type" value="Genomic_DNA"/>
</dbReference>
<protein>
    <recommendedName>
        <fullName evidence="6">RING-type domain-containing protein</fullName>
    </recommendedName>
</protein>
<dbReference type="PANTHER" id="PTHR23041">
    <property type="entry name" value="RING FINGER DOMAIN-CONTAINING"/>
    <property type="match status" value="1"/>
</dbReference>
<feature type="region of interest" description="Disordered" evidence="5">
    <location>
        <begin position="95"/>
        <end position="114"/>
    </location>
</feature>
<dbReference type="Proteomes" id="UP001362999">
    <property type="component" value="Unassembled WGS sequence"/>
</dbReference>
<dbReference type="GO" id="GO:0008270">
    <property type="term" value="F:zinc ion binding"/>
    <property type="evidence" value="ECO:0007669"/>
    <property type="project" value="UniProtKB-KW"/>
</dbReference>
<accession>A0AAW0A0U4</accession>
<comment type="caution">
    <text evidence="7">The sequence shown here is derived from an EMBL/GenBank/DDBJ whole genome shotgun (WGS) entry which is preliminary data.</text>
</comment>
<evidence type="ECO:0000313" key="7">
    <source>
        <dbReference type="EMBL" id="KAK6997105.1"/>
    </source>
</evidence>
<evidence type="ECO:0000256" key="1">
    <source>
        <dbReference type="ARBA" id="ARBA00022723"/>
    </source>
</evidence>
<dbReference type="PROSITE" id="PS00518">
    <property type="entry name" value="ZF_RING_1"/>
    <property type="match status" value="1"/>
</dbReference>
<dbReference type="InterPro" id="IPR017907">
    <property type="entry name" value="Znf_RING_CS"/>
</dbReference>
<dbReference type="SUPFAM" id="SSF57850">
    <property type="entry name" value="RING/U-box"/>
    <property type="match status" value="1"/>
</dbReference>
<evidence type="ECO:0000256" key="5">
    <source>
        <dbReference type="SAM" id="MobiDB-lite"/>
    </source>
</evidence>
<evidence type="ECO:0000259" key="6">
    <source>
        <dbReference type="PROSITE" id="PS50089"/>
    </source>
</evidence>
<keyword evidence="1" id="KW-0479">Metal-binding</keyword>
<dbReference type="SMART" id="SM00184">
    <property type="entry name" value="RING"/>
    <property type="match status" value="1"/>
</dbReference>
<dbReference type="Gene3D" id="3.30.40.10">
    <property type="entry name" value="Zinc/RING finger domain, C3HC4 (zinc finger)"/>
    <property type="match status" value="1"/>
</dbReference>
<organism evidence="7 8">
    <name type="scientific">Favolaschia claudopus</name>
    <dbReference type="NCBI Taxonomy" id="2862362"/>
    <lineage>
        <taxon>Eukaryota</taxon>
        <taxon>Fungi</taxon>
        <taxon>Dikarya</taxon>
        <taxon>Basidiomycota</taxon>
        <taxon>Agaricomycotina</taxon>
        <taxon>Agaricomycetes</taxon>
        <taxon>Agaricomycetidae</taxon>
        <taxon>Agaricales</taxon>
        <taxon>Marasmiineae</taxon>
        <taxon>Mycenaceae</taxon>
        <taxon>Favolaschia</taxon>
    </lineage>
</organism>
<gene>
    <name evidence="7" type="ORF">R3P38DRAFT_3221254</name>
</gene>
<dbReference type="Pfam" id="PF13923">
    <property type="entry name" value="zf-C3HC4_2"/>
    <property type="match status" value="1"/>
</dbReference>
<keyword evidence="2 4" id="KW-0863">Zinc-finger</keyword>
<evidence type="ECO:0000256" key="2">
    <source>
        <dbReference type="ARBA" id="ARBA00022771"/>
    </source>
</evidence>
<dbReference type="GO" id="GO:0045944">
    <property type="term" value="P:positive regulation of transcription by RNA polymerase II"/>
    <property type="evidence" value="ECO:0007669"/>
    <property type="project" value="TreeGrafter"/>
</dbReference>
<evidence type="ECO:0000256" key="4">
    <source>
        <dbReference type="PROSITE-ProRule" id="PRU00175"/>
    </source>
</evidence>
<evidence type="ECO:0000256" key="3">
    <source>
        <dbReference type="ARBA" id="ARBA00022833"/>
    </source>
</evidence>
<dbReference type="InterPro" id="IPR047134">
    <property type="entry name" value="RNF4"/>
</dbReference>
<dbReference type="PANTHER" id="PTHR23041:SF78">
    <property type="entry name" value="E3 UBIQUITIN-PROTEIN LIGASE RNF4"/>
    <property type="match status" value="1"/>
</dbReference>
<proteinExistence type="predicted"/>
<dbReference type="InterPro" id="IPR001841">
    <property type="entry name" value="Znf_RING"/>
</dbReference>
<keyword evidence="3" id="KW-0862">Zinc</keyword>